<dbReference type="EMBL" id="DXDC01000192">
    <property type="protein sequence ID" value="HIY65927.1"/>
    <property type="molecule type" value="Genomic_DNA"/>
</dbReference>
<dbReference type="AlphaFoldDB" id="A0A9D2C958"/>
<dbReference type="GO" id="GO:0017004">
    <property type="term" value="P:cytochrome complex assembly"/>
    <property type="evidence" value="ECO:0007669"/>
    <property type="project" value="InterPro"/>
</dbReference>
<evidence type="ECO:0000256" key="6">
    <source>
        <dbReference type="SAM" id="Phobius"/>
    </source>
</evidence>
<dbReference type="PANTHER" id="PTHR31272">
    <property type="entry name" value="CYTOCHROME C-TYPE BIOGENESIS PROTEIN HI_1454-RELATED"/>
    <property type="match status" value="1"/>
</dbReference>
<keyword evidence="5 6" id="KW-0472">Membrane</keyword>
<reference evidence="8" key="1">
    <citation type="journal article" date="2021" name="PeerJ">
        <title>Extensive microbial diversity within the chicken gut microbiome revealed by metagenomics and culture.</title>
        <authorList>
            <person name="Gilroy R."/>
            <person name="Ravi A."/>
            <person name="Getino M."/>
            <person name="Pursley I."/>
            <person name="Horton D.L."/>
            <person name="Alikhan N.F."/>
            <person name="Baker D."/>
            <person name="Gharbi K."/>
            <person name="Hall N."/>
            <person name="Watson M."/>
            <person name="Adriaenssens E.M."/>
            <person name="Foster-Nyarko E."/>
            <person name="Jarju S."/>
            <person name="Secka A."/>
            <person name="Antonio M."/>
            <person name="Oren A."/>
            <person name="Chaudhuri R.R."/>
            <person name="La Ragione R."/>
            <person name="Hildebrand F."/>
            <person name="Pallen M.J."/>
        </authorList>
    </citation>
    <scope>NUCLEOTIDE SEQUENCE</scope>
    <source>
        <strain evidence="8">ChiGjej1B1-98</strain>
    </source>
</reference>
<reference evidence="8" key="2">
    <citation type="submission" date="2021-04" db="EMBL/GenBank/DDBJ databases">
        <authorList>
            <person name="Gilroy R."/>
        </authorList>
    </citation>
    <scope>NUCLEOTIDE SEQUENCE</scope>
    <source>
        <strain evidence="8">ChiGjej1B1-98</strain>
    </source>
</reference>
<comment type="caution">
    <text evidence="8">The sequence shown here is derived from an EMBL/GenBank/DDBJ whole genome shotgun (WGS) entry which is preliminary data.</text>
</comment>
<evidence type="ECO:0000256" key="3">
    <source>
        <dbReference type="ARBA" id="ARBA00022692"/>
    </source>
</evidence>
<evidence type="ECO:0000259" key="7">
    <source>
        <dbReference type="Pfam" id="PF02683"/>
    </source>
</evidence>
<protein>
    <submittedName>
        <fullName evidence="8">Sulfite exporter TauE/SafE family protein</fullName>
    </submittedName>
</protein>
<feature type="non-terminal residue" evidence="8">
    <location>
        <position position="1"/>
    </location>
</feature>
<feature type="transmembrane region" description="Helical" evidence="6">
    <location>
        <begin position="149"/>
        <end position="174"/>
    </location>
</feature>
<gene>
    <name evidence="8" type="ORF">H9830_06585</name>
</gene>
<dbReference type="Proteomes" id="UP000824005">
    <property type="component" value="Unassembled WGS sequence"/>
</dbReference>
<dbReference type="InterPro" id="IPR003834">
    <property type="entry name" value="Cyt_c_assmbl_TM_dom"/>
</dbReference>
<evidence type="ECO:0000256" key="4">
    <source>
        <dbReference type="ARBA" id="ARBA00022989"/>
    </source>
</evidence>
<dbReference type="InterPro" id="IPR051790">
    <property type="entry name" value="Cytochrome_c-biogenesis_DsbD"/>
</dbReference>
<dbReference type="Pfam" id="PF02683">
    <property type="entry name" value="DsbD_TM"/>
    <property type="match status" value="1"/>
</dbReference>
<evidence type="ECO:0000313" key="9">
    <source>
        <dbReference type="Proteomes" id="UP000824005"/>
    </source>
</evidence>
<dbReference type="PANTHER" id="PTHR31272:SF4">
    <property type="entry name" value="CYTOCHROME C-TYPE BIOGENESIS PROTEIN HI_1454-RELATED"/>
    <property type="match status" value="1"/>
</dbReference>
<name>A0A9D2C958_9MICO</name>
<organism evidence="8 9">
    <name type="scientific">Candidatus Agrococcus pullicola</name>
    <dbReference type="NCBI Taxonomy" id="2838429"/>
    <lineage>
        <taxon>Bacteria</taxon>
        <taxon>Bacillati</taxon>
        <taxon>Actinomycetota</taxon>
        <taxon>Actinomycetes</taxon>
        <taxon>Micrococcales</taxon>
        <taxon>Microbacteriaceae</taxon>
        <taxon>Agrococcus</taxon>
    </lineage>
</organism>
<feature type="transmembrane region" description="Helical" evidence="6">
    <location>
        <begin position="25"/>
        <end position="50"/>
    </location>
</feature>
<sequence>DPSKVLPAGASMQGRASASTGLLKTLLLGASGGVAGFCVGPILGAVLTFAATSGSALAGALVMAVYGAGMVVPLVAIALAWNRLGARGRRLLRGRSFRALGRQWHSTSVVTGALLIIVGVLFWLTNGFIAVPQLVPSDVQVWLQNSASVLANPVLDAVVILAVALLALGVWFVARRGRT</sequence>
<proteinExistence type="inferred from homology"/>
<feature type="domain" description="Cytochrome C biogenesis protein transmembrane" evidence="7">
    <location>
        <begin position="23"/>
        <end position="84"/>
    </location>
</feature>
<feature type="transmembrane region" description="Helical" evidence="6">
    <location>
        <begin position="103"/>
        <end position="129"/>
    </location>
</feature>
<evidence type="ECO:0000256" key="1">
    <source>
        <dbReference type="ARBA" id="ARBA00004141"/>
    </source>
</evidence>
<feature type="transmembrane region" description="Helical" evidence="6">
    <location>
        <begin position="56"/>
        <end position="82"/>
    </location>
</feature>
<keyword evidence="3 6" id="KW-0812">Transmembrane</keyword>
<comment type="similarity">
    <text evidence="2">Belongs to the DsbD family.</text>
</comment>
<dbReference type="GO" id="GO:0016020">
    <property type="term" value="C:membrane"/>
    <property type="evidence" value="ECO:0007669"/>
    <property type="project" value="UniProtKB-SubCell"/>
</dbReference>
<accession>A0A9D2C958</accession>
<keyword evidence="4 6" id="KW-1133">Transmembrane helix</keyword>
<evidence type="ECO:0000256" key="5">
    <source>
        <dbReference type="ARBA" id="ARBA00023136"/>
    </source>
</evidence>
<comment type="subcellular location">
    <subcellularLocation>
        <location evidence="1">Membrane</location>
        <topology evidence="1">Multi-pass membrane protein</topology>
    </subcellularLocation>
</comment>
<evidence type="ECO:0000313" key="8">
    <source>
        <dbReference type="EMBL" id="HIY65927.1"/>
    </source>
</evidence>
<evidence type="ECO:0000256" key="2">
    <source>
        <dbReference type="ARBA" id="ARBA00006143"/>
    </source>
</evidence>